<feature type="compositionally biased region" description="Polar residues" evidence="1">
    <location>
        <begin position="36"/>
        <end position="47"/>
    </location>
</feature>
<organism evidence="3 4">
    <name type="scientific">Zophobas morio</name>
    <dbReference type="NCBI Taxonomy" id="2755281"/>
    <lineage>
        <taxon>Eukaryota</taxon>
        <taxon>Metazoa</taxon>
        <taxon>Ecdysozoa</taxon>
        <taxon>Arthropoda</taxon>
        <taxon>Hexapoda</taxon>
        <taxon>Insecta</taxon>
        <taxon>Pterygota</taxon>
        <taxon>Neoptera</taxon>
        <taxon>Endopterygota</taxon>
        <taxon>Coleoptera</taxon>
        <taxon>Polyphaga</taxon>
        <taxon>Cucujiformia</taxon>
        <taxon>Tenebrionidae</taxon>
        <taxon>Zophobas</taxon>
    </lineage>
</organism>
<evidence type="ECO:0000259" key="2">
    <source>
        <dbReference type="SMART" id="SM00462"/>
    </source>
</evidence>
<gene>
    <name evidence="3" type="ORF">Zmor_015409</name>
</gene>
<dbReference type="InterPro" id="IPR006020">
    <property type="entry name" value="PTB/PI_dom"/>
</dbReference>
<feature type="region of interest" description="Disordered" evidence="1">
    <location>
        <begin position="592"/>
        <end position="655"/>
    </location>
</feature>
<dbReference type="Gene3D" id="2.30.29.30">
    <property type="entry name" value="Pleckstrin-homology domain (PH domain)/Phosphotyrosine-binding domain (PTB)"/>
    <property type="match status" value="1"/>
</dbReference>
<feature type="compositionally biased region" description="Polar residues" evidence="1">
    <location>
        <begin position="608"/>
        <end position="622"/>
    </location>
</feature>
<dbReference type="InterPro" id="IPR011993">
    <property type="entry name" value="PH-like_dom_sf"/>
</dbReference>
<feature type="compositionally biased region" description="Basic and acidic residues" evidence="1">
    <location>
        <begin position="637"/>
        <end position="649"/>
    </location>
</feature>
<dbReference type="PANTHER" id="PTHR21219:SF4">
    <property type="entry name" value="PID DOMAIN-CONTAINING PROTEIN"/>
    <property type="match status" value="1"/>
</dbReference>
<protein>
    <recommendedName>
        <fullName evidence="2">PID domain-containing protein</fullName>
    </recommendedName>
</protein>
<feature type="region of interest" description="Disordered" evidence="1">
    <location>
        <begin position="305"/>
        <end position="361"/>
    </location>
</feature>
<feature type="compositionally biased region" description="Basic residues" evidence="1">
    <location>
        <begin position="345"/>
        <end position="356"/>
    </location>
</feature>
<dbReference type="SMART" id="SM00462">
    <property type="entry name" value="PTB"/>
    <property type="match status" value="1"/>
</dbReference>
<dbReference type="EMBL" id="JALNTZ010000004">
    <property type="protein sequence ID" value="KAJ3656325.1"/>
    <property type="molecule type" value="Genomic_DNA"/>
</dbReference>
<reference evidence="3" key="1">
    <citation type="journal article" date="2023" name="G3 (Bethesda)">
        <title>Whole genome assemblies of Zophobas morio and Tenebrio molitor.</title>
        <authorList>
            <person name="Kaur S."/>
            <person name="Stinson S.A."/>
            <person name="diCenzo G.C."/>
        </authorList>
    </citation>
    <scope>NUCLEOTIDE SEQUENCE</scope>
    <source>
        <strain evidence="3">QUZm001</strain>
    </source>
</reference>
<dbReference type="PANTHER" id="PTHR21219">
    <property type="entry name" value="FI19613P1"/>
    <property type="match status" value="1"/>
</dbReference>
<evidence type="ECO:0000313" key="3">
    <source>
        <dbReference type="EMBL" id="KAJ3656325.1"/>
    </source>
</evidence>
<comment type="caution">
    <text evidence="3">The sequence shown here is derived from an EMBL/GenBank/DDBJ whole genome shotgun (WGS) entry which is preliminary data.</text>
</comment>
<name>A0AA38IH24_9CUCU</name>
<proteinExistence type="predicted"/>
<sequence length="1001" mass="112080">MIIMDSVVIPRPPALPPMPLVPPIGAPLAAKPKNPSIHSRSSTNSQGFRLMEDQGDTGSVYSIYKQKIDSMFESDSSSNTKNSVQARIEKMFTDVAKDTGVALSDGSVHSFSVDYLGSVGLTEKVTSLAGLQSPLKDLYFAYKKTTKAKKALTGRLEISSHGLKVQYQGEKGDLEQLNSFPTIAVWSAVKFVIQESQKVKTYAFLPLITDPDNIDKKALFRELSDNERKYITKEAHSPLFAVVMRKIGIQKQLECHGFVCQTSEDAIVIAATLYKSLMAHMKSKEKKPKSRNGITCMSAASSTFNEKSSITPVRPPRKKRSTASSVTSENEALDTCETQPLLQKNPKKSTKSRRAPKTPEDFDAILPYEEPVKLVPKPDEPPQIKPKTFSDKINTFMSREQRQITAEIKQVMSEGTNKGLKHVPNARKVEEENTLRTKENSGDILTKVTIPRSGSFLNAGGLTRYKSKVSRANGQATGGSPLGFNELFNEFRLQEGLHSMDEILGVIIDPEGMSFNDLKPIYKEFLLKLSVTLTKDELYQRSKTIMRRQKKKLLRRTSTLQAKPSPHILVGNKFKRLKHIFQKNLKLKLSKPKTSPVEALQVPESKLPESSISTSSYDTRQFSPKDEQPKKASYRKKSSEVSRRDRMSTSEESDFFSLRRKAKSVNMGNSNHQNRNSSSGYVSCSECSYDSDTCTCISADKCYCSLGNKHIPKKTHCECHLDSNVTYCGCDTDSCTESNKCYCQNISRAANVQELRRRSFVEQNKHKKLCRKLSNSRSTKSLEYMQGPLDGYYEKIGSKGNSRRKKNLSSRRDYELLGLPVKNASYAAIMAEGMQKQASLRSYGSSRYSDRSGRTLQSTAISGATTEALSVKKSAEIAALFTDIKLSQTTDIAHITPRNYDMETIISSRNAYNRLKTQNAANRVDIKAVGHYSQKMIQNGLYSRNNSKANMYSARNGLYTIQSQSDESRRSSLSEEKRDYFDLEKKKNVSSNLENSLGYLP</sequence>
<feature type="domain" description="PID" evidence="2">
    <location>
        <begin position="106"/>
        <end position="288"/>
    </location>
</feature>
<dbReference type="Proteomes" id="UP001168821">
    <property type="component" value="Unassembled WGS sequence"/>
</dbReference>
<feature type="compositionally biased region" description="Polar residues" evidence="1">
    <location>
        <begin position="322"/>
        <end position="342"/>
    </location>
</feature>
<dbReference type="AlphaFoldDB" id="A0AA38IH24"/>
<keyword evidence="4" id="KW-1185">Reference proteome</keyword>
<evidence type="ECO:0000256" key="1">
    <source>
        <dbReference type="SAM" id="MobiDB-lite"/>
    </source>
</evidence>
<evidence type="ECO:0000313" key="4">
    <source>
        <dbReference type="Proteomes" id="UP001168821"/>
    </source>
</evidence>
<accession>A0AA38IH24</accession>
<feature type="region of interest" description="Disordered" evidence="1">
    <location>
        <begin position="31"/>
        <end position="50"/>
    </location>
</feature>